<evidence type="ECO:0000313" key="3">
    <source>
        <dbReference type="Proteomes" id="UP000032279"/>
    </source>
</evidence>
<protein>
    <recommendedName>
        <fullName evidence="1">N-acetyltransferase domain-containing protein</fullName>
    </recommendedName>
</protein>
<dbReference type="PROSITE" id="PS51186">
    <property type="entry name" value="GNAT"/>
    <property type="match status" value="1"/>
</dbReference>
<organism evidence="2 3">
    <name type="scientific">Paucilactobacillus wasatchensis</name>
    <dbReference type="NCBI Taxonomy" id="1335616"/>
    <lineage>
        <taxon>Bacteria</taxon>
        <taxon>Bacillati</taxon>
        <taxon>Bacillota</taxon>
        <taxon>Bacilli</taxon>
        <taxon>Lactobacillales</taxon>
        <taxon>Lactobacillaceae</taxon>
        <taxon>Paucilactobacillus</taxon>
    </lineage>
</organism>
<proteinExistence type="predicted"/>
<dbReference type="InterPro" id="IPR016181">
    <property type="entry name" value="Acyl_CoA_acyltransferase"/>
</dbReference>
<dbReference type="STRING" id="1335616.WDC_0208"/>
<comment type="caution">
    <text evidence="2">The sequence shown here is derived from an EMBL/GenBank/DDBJ whole genome shotgun (WGS) entry which is preliminary data.</text>
</comment>
<gene>
    <name evidence="2" type="ORF">WDC_0208</name>
</gene>
<dbReference type="InterPro" id="IPR000182">
    <property type="entry name" value="GNAT_dom"/>
</dbReference>
<keyword evidence="3" id="KW-1185">Reference proteome</keyword>
<dbReference type="AlphaFoldDB" id="A0A0D1A8K8"/>
<sequence length="195" mass="22781">MEIIKLNQAHRDLRPDVSAIFVDGFYEWIKFFSKDKFKLTRAFTHTFNPDVFYIAIENGIVQGFAACTDGSVPSVKLKQHEFRHYLGFVRGTMAYQILRKEFEEKPYPFAIGPHMGAIEFVATGREFRGRGVATKLLNYLHNNTPFRDYVLEVADTNIAAVKLYEKLGYRVFKKVPEKHQRQSGINFYLYMKYTK</sequence>
<evidence type="ECO:0000259" key="1">
    <source>
        <dbReference type="PROSITE" id="PS51186"/>
    </source>
</evidence>
<dbReference type="PATRIC" id="fig|1335616.4.peg.207"/>
<name>A0A0D1A8K8_9LACO</name>
<dbReference type="SUPFAM" id="SSF55729">
    <property type="entry name" value="Acyl-CoA N-acyltransferases (Nat)"/>
    <property type="match status" value="1"/>
</dbReference>
<dbReference type="Gene3D" id="3.40.630.30">
    <property type="match status" value="1"/>
</dbReference>
<dbReference type="Pfam" id="PF00583">
    <property type="entry name" value="Acetyltransf_1"/>
    <property type="match status" value="1"/>
</dbReference>
<dbReference type="Proteomes" id="UP000032279">
    <property type="component" value="Unassembled WGS sequence"/>
</dbReference>
<evidence type="ECO:0000313" key="2">
    <source>
        <dbReference type="EMBL" id="KIS04145.1"/>
    </source>
</evidence>
<dbReference type="EMBL" id="AWTT01000003">
    <property type="protein sequence ID" value="KIS04145.1"/>
    <property type="molecule type" value="Genomic_DNA"/>
</dbReference>
<dbReference type="CDD" id="cd04301">
    <property type="entry name" value="NAT_SF"/>
    <property type="match status" value="1"/>
</dbReference>
<dbReference type="OrthoDB" id="9799092at2"/>
<feature type="domain" description="N-acetyltransferase" evidence="1">
    <location>
        <begin position="4"/>
        <end position="195"/>
    </location>
</feature>
<reference evidence="2 3" key="1">
    <citation type="submission" date="2013-08" db="EMBL/GenBank/DDBJ databases">
        <title>Lactobacillus wasatchii sp. WDC04, a late gas producing bacteria isolated from aged chedder cheese.</title>
        <authorList>
            <person name="Oberg C.J."/>
            <person name="Culumber M."/>
            <person name="McMahon D.J."/>
            <person name="Broadbent J.R."/>
            <person name="Oberg T.S."/>
            <person name="Ortaki F."/>
        </authorList>
    </citation>
    <scope>NUCLEOTIDE SEQUENCE [LARGE SCALE GENOMIC DNA]</scope>
    <source>
        <strain evidence="2 3">WDC04</strain>
    </source>
</reference>
<dbReference type="RefSeq" id="WP_044009946.1">
    <property type="nucleotide sequence ID" value="NZ_AWTT01000003.1"/>
</dbReference>
<accession>A0A0D1A8K8</accession>
<dbReference type="GO" id="GO:0016747">
    <property type="term" value="F:acyltransferase activity, transferring groups other than amino-acyl groups"/>
    <property type="evidence" value="ECO:0007669"/>
    <property type="project" value="InterPro"/>
</dbReference>